<dbReference type="EMBL" id="CP023154">
    <property type="protein sequence ID" value="QEK78503.1"/>
    <property type="molecule type" value="Genomic_DNA"/>
</dbReference>
<dbReference type="RefSeq" id="WP_011011959.1">
    <property type="nucleotide sequence ID" value="NC_003413.1"/>
</dbReference>
<dbReference type="PANTHER" id="PTHR33507">
    <property type="entry name" value="INNER MEMBRANE PROTEIN YBBJ"/>
    <property type="match status" value="1"/>
</dbReference>
<dbReference type="SUPFAM" id="SSF141322">
    <property type="entry name" value="NfeD domain-like"/>
    <property type="match status" value="1"/>
</dbReference>
<dbReference type="GeneID" id="41712633"/>
<dbReference type="PANTHER" id="PTHR33507:SF4">
    <property type="entry name" value="NODULATION COMPETITIVENESS PROTEIN NFED"/>
    <property type="match status" value="1"/>
</dbReference>
<gene>
    <name evidence="7" type="ORF">PFDSM3638_04135</name>
</gene>
<evidence type="ECO:0000256" key="2">
    <source>
        <dbReference type="ARBA" id="ARBA00022692"/>
    </source>
</evidence>
<proteinExistence type="predicted"/>
<dbReference type="Pfam" id="PF01957">
    <property type="entry name" value="NfeD"/>
    <property type="match status" value="1"/>
</dbReference>
<sequence length="128" mass="13939">MIRNVLKLLALLADEIVIVALVIIFLRRVSARLAVIVGGALILFNLFLVKLLWGTLKKKAEVGAEALIGEKAVVVEDLNPVGLVKVKNELWTAECISGTARRGEKVRIVQVKGAKLLVEKDDNAGKFL</sequence>
<dbReference type="Gene3D" id="2.40.50.140">
    <property type="entry name" value="Nucleic acid-binding proteins"/>
    <property type="match status" value="1"/>
</dbReference>
<evidence type="ECO:0000256" key="1">
    <source>
        <dbReference type="ARBA" id="ARBA00004141"/>
    </source>
</evidence>
<dbReference type="OrthoDB" id="29132at2157"/>
<feature type="transmembrane region" description="Helical" evidence="5">
    <location>
        <begin position="6"/>
        <end position="26"/>
    </location>
</feature>
<evidence type="ECO:0000313" key="7">
    <source>
        <dbReference type="EMBL" id="QEK78503.1"/>
    </source>
</evidence>
<dbReference type="AlphaFoldDB" id="A0A5C0XNM8"/>
<accession>A0A5C0XNM8</accession>
<dbReference type="GeneID" id="13301424"/>
<dbReference type="InterPro" id="IPR052165">
    <property type="entry name" value="Membrane_assoc_protease"/>
</dbReference>
<evidence type="ECO:0000256" key="4">
    <source>
        <dbReference type="ARBA" id="ARBA00023136"/>
    </source>
</evidence>
<evidence type="ECO:0000256" key="3">
    <source>
        <dbReference type="ARBA" id="ARBA00022989"/>
    </source>
</evidence>
<evidence type="ECO:0000259" key="6">
    <source>
        <dbReference type="Pfam" id="PF01957"/>
    </source>
</evidence>
<keyword evidence="3 5" id="KW-1133">Transmembrane helix</keyword>
<keyword evidence="2 5" id="KW-0812">Transmembrane</keyword>
<evidence type="ECO:0000313" key="8">
    <source>
        <dbReference type="Proteomes" id="UP000324354"/>
    </source>
</evidence>
<reference evidence="7 8" key="1">
    <citation type="submission" date="2017-08" db="EMBL/GenBank/DDBJ databases">
        <title>Resequencing and Reannotation of the genome of Pyrococcus furiosus type strain DSM3638.</title>
        <authorList>
            <person name="Reichelt R.M."/>
            <person name="Bunk B."/>
        </authorList>
    </citation>
    <scope>NUCLEOTIDE SEQUENCE [LARGE SCALE GENOMIC DNA]</scope>
    <source>
        <strain evidence="7 8">DSM 3638</strain>
    </source>
</reference>
<comment type="subcellular location">
    <subcellularLocation>
        <location evidence="1">Membrane</location>
        <topology evidence="1">Multi-pass membrane protein</topology>
    </subcellularLocation>
</comment>
<name>A0A5C0XNM8_PYRFU</name>
<dbReference type="Proteomes" id="UP000324354">
    <property type="component" value="Chromosome"/>
</dbReference>
<evidence type="ECO:0000256" key="5">
    <source>
        <dbReference type="SAM" id="Phobius"/>
    </source>
</evidence>
<dbReference type="InterPro" id="IPR012340">
    <property type="entry name" value="NA-bd_OB-fold"/>
</dbReference>
<protein>
    <recommendedName>
        <fullName evidence="6">NfeD-like C-terminal domain-containing protein</fullName>
    </recommendedName>
</protein>
<organism evidence="7 8">
    <name type="scientific">Pyrococcus furiosus (strain ATCC 43587 / DSM 3638 / JCM 8422 / Vc1)</name>
    <dbReference type="NCBI Taxonomy" id="186497"/>
    <lineage>
        <taxon>Archaea</taxon>
        <taxon>Methanobacteriati</taxon>
        <taxon>Methanobacteriota</taxon>
        <taxon>Thermococci</taxon>
        <taxon>Thermococcales</taxon>
        <taxon>Thermococcaceae</taxon>
        <taxon>Pyrococcus</taxon>
    </lineage>
</organism>
<feature type="domain" description="NfeD-like C-terminal" evidence="6">
    <location>
        <begin position="64"/>
        <end position="120"/>
    </location>
</feature>
<feature type="transmembrane region" description="Helical" evidence="5">
    <location>
        <begin position="33"/>
        <end position="53"/>
    </location>
</feature>
<dbReference type="InterPro" id="IPR002810">
    <property type="entry name" value="NfeD-like_C"/>
</dbReference>
<keyword evidence="4 5" id="KW-0472">Membrane</keyword>
<dbReference type="GO" id="GO:0016020">
    <property type="term" value="C:membrane"/>
    <property type="evidence" value="ECO:0007669"/>
    <property type="project" value="UniProtKB-SubCell"/>
</dbReference>